<evidence type="ECO:0000256" key="1">
    <source>
        <dbReference type="SAM" id="Phobius"/>
    </source>
</evidence>
<dbReference type="PANTHER" id="PTHR14859:SF15">
    <property type="entry name" value="ENDONUCLEASE_EXONUCLEASE_PHOSPHATASE DOMAIN-CONTAINING PROTEIN"/>
    <property type="match status" value="1"/>
</dbReference>
<keyword evidence="4" id="KW-1185">Reference proteome</keyword>
<proteinExistence type="predicted"/>
<dbReference type="GO" id="GO:0004519">
    <property type="term" value="F:endonuclease activity"/>
    <property type="evidence" value="ECO:0007669"/>
    <property type="project" value="UniProtKB-KW"/>
</dbReference>
<evidence type="ECO:0000313" key="3">
    <source>
        <dbReference type="EMBL" id="TFF38440.1"/>
    </source>
</evidence>
<protein>
    <submittedName>
        <fullName evidence="3">Endonuclease</fullName>
    </submittedName>
</protein>
<dbReference type="SUPFAM" id="SSF56219">
    <property type="entry name" value="DNase I-like"/>
    <property type="match status" value="1"/>
</dbReference>
<keyword evidence="1" id="KW-1133">Transmembrane helix</keyword>
<keyword evidence="3" id="KW-0540">Nuclease</keyword>
<dbReference type="InterPro" id="IPR036691">
    <property type="entry name" value="Endo/exonu/phosph_ase_sf"/>
</dbReference>
<feature type="transmembrane region" description="Helical" evidence="1">
    <location>
        <begin position="40"/>
        <end position="62"/>
    </location>
</feature>
<feature type="transmembrane region" description="Helical" evidence="1">
    <location>
        <begin position="12"/>
        <end position="34"/>
    </location>
</feature>
<dbReference type="Gene3D" id="3.60.10.10">
    <property type="entry name" value="Endonuclease/exonuclease/phosphatase"/>
    <property type="match status" value="1"/>
</dbReference>
<dbReference type="Proteomes" id="UP000297540">
    <property type="component" value="Unassembled WGS sequence"/>
</dbReference>
<evidence type="ECO:0000259" key="2">
    <source>
        <dbReference type="Pfam" id="PF03372"/>
    </source>
</evidence>
<keyword evidence="3" id="KW-0255">Endonuclease</keyword>
<keyword evidence="3" id="KW-0378">Hydrolase</keyword>
<organism evidence="3 4">
    <name type="scientific">Mucilaginibacter psychrotolerans</name>
    <dbReference type="NCBI Taxonomy" id="1524096"/>
    <lineage>
        <taxon>Bacteria</taxon>
        <taxon>Pseudomonadati</taxon>
        <taxon>Bacteroidota</taxon>
        <taxon>Sphingobacteriia</taxon>
        <taxon>Sphingobacteriales</taxon>
        <taxon>Sphingobacteriaceae</taxon>
        <taxon>Mucilaginibacter</taxon>
    </lineage>
</organism>
<feature type="domain" description="Endonuclease/exonuclease/phosphatase" evidence="2">
    <location>
        <begin position="109"/>
        <end position="359"/>
    </location>
</feature>
<name>A0A4Y8SIF7_9SPHI</name>
<dbReference type="GO" id="GO:0016020">
    <property type="term" value="C:membrane"/>
    <property type="evidence" value="ECO:0007669"/>
    <property type="project" value="GOC"/>
</dbReference>
<keyword evidence="1" id="KW-0812">Transmembrane</keyword>
<accession>A0A4Y8SIF7</accession>
<reference evidence="3 4" key="1">
    <citation type="journal article" date="2017" name="Int. J. Syst. Evol. Microbiol.">
        <title>Mucilaginibacterpsychrotolerans sp. nov., isolated from peatlands.</title>
        <authorList>
            <person name="Deng Y."/>
            <person name="Shen L."/>
            <person name="Xu B."/>
            <person name="Liu Y."/>
            <person name="Gu Z."/>
            <person name="Liu H."/>
            <person name="Zhou Y."/>
        </authorList>
    </citation>
    <scope>NUCLEOTIDE SEQUENCE [LARGE SCALE GENOMIC DNA]</scope>
    <source>
        <strain evidence="3 4">NH7-4</strain>
    </source>
</reference>
<dbReference type="GO" id="GO:0006506">
    <property type="term" value="P:GPI anchor biosynthetic process"/>
    <property type="evidence" value="ECO:0007669"/>
    <property type="project" value="TreeGrafter"/>
</dbReference>
<dbReference type="OrthoDB" id="635146at2"/>
<sequence>MKDKKSLGFFGKILLWCNYALCLALLLSYLAPYLDPRKAWLIAFFGLAYPPLLLFNLIMVVYWLFRRRLYFALSAITILMGYKVLVNNIGFRTQKDIARPTQPNSLRIMTYNAHDFKRYGANNDISTKHEILELIAQNNPDVIGIQEFYTRRRGQYDMIDSIKKILNSEFYYFEPFDVNYDQASGMAIFSRYPIFNFGLVSLSGKMTGNQCLFVDIQKGDKKIRLYSMHLQSIKFEPEDYKYLGEVSKKGKTNMTATKRLGTKLKIAFLKRADQVYTVKAHAKECPYPYIYSGDFNDTPASFAVNTMALGMKNAFLEKGSGLGRTYNGDFPNYQIDYIMVSPQFDILNYQIIQKKLSDHYPVWADVLLK</sequence>
<comment type="caution">
    <text evidence="3">The sequence shown here is derived from an EMBL/GenBank/DDBJ whole genome shotgun (WGS) entry which is preliminary data.</text>
</comment>
<dbReference type="InterPro" id="IPR005135">
    <property type="entry name" value="Endo/exonuclease/phosphatase"/>
</dbReference>
<gene>
    <name evidence="3" type="ORF">E2R66_08200</name>
</gene>
<dbReference type="PANTHER" id="PTHR14859">
    <property type="entry name" value="CALCOFLUOR WHITE HYPERSENSITIVE PROTEIN PRECURSOR"/>
    <property type="match status" value="1"/>
</dbReference>
<dbReference type="EMBL" id="SOZE01000006">
    <property type="protein sequence ID" value="TFF38440.1"/>
    <property type="molecule type" value="Genomic_DNA"/>
</dbReference>
<feature type="transmembrane region" description="Helical" evidence="1">
    <location>
        <begin position="69"/>
        <end position="86"/>
    </location>
</feature>
<evidence type="ECO:0000313" key="4">
    <source>
        <dbReference type="Proteomes" id="UP000297540"/>
    </source>
</evidence>
<dbReference type="AlphaFoldDB" id="A0A4Y8SIF7"/>
<dbReference type="Pfam" id="PF03372">
    <property type="entry name" value="Exo_endo_phos"/>
    <property type="match status" value="1"/>
</dbReference>
<dbReference type="CDD" id="cd09084">
    <property type="entry name" value="EEP-2"/>
    <property type="match status" value="1"/>
</dbReference>
<dbReference type="RefSeq" id="WP_133228600.1">
    <property type="nucleotide sequence ID" value="NZ_SOZE01000006.1"/>
</dbReference>
<keyword evidence="1" id="KW-0472">Membrane</keyword>
<dbReference type="InterPro" id="IPR051916">
    <property type="entry name" value="GPI-anchor_lipid_remodeler"/>
</dbReference>